<dbReference type="Gene3D" id="1.10.287.1060">
    <property type="entry name" value="ESAT-6-like"/>
    <property type="match status" value="1"/>
</dbReference>
<sequence length="103" mass="11229">MGQYTTSQEAMQQGAVKVDDASNQIQGHISNLRTEVETMMGGWRGEASNAFTGVHQAFEQQATKINNALRQMHEALVSTHRTYGTQESTQTETLSGLAGQINS</sequence>
<reference evidence="3 4" key="1">
    <citation type="submission" date="2016-11" db="EMBL/GenBank/DDBJ databases">
        <authorList>
            <person name="Jaros S."/>
            <person name="Januszkiewicz K."/>
            <person name="Wedrychowicz H."/>
        </authorList>
    </citation>
    <scope>NUCLEOTIDE SEQUENCE [LARGE SCALE GENOMIC DNA]</scope>
    <source>
        <strain evidence="3 4">DSM 45627</strain>
    </source>
</reference>
<keyword evidence="4" id="KW-1185">Reference proteome</keyword>
<comment type="similarity">
    <text evidence="1">Belongs to the WXG100 family.</text>
</comment>
<evidence type="ECO:0000256" key="1">
    <source>
        <dbReference type="RuleBase" id="RU362001"/>
    </source>
</evidence>
<dbReference type="RefSeq" id="WP_143168160.1">
    <property type="nucleotide sequence ID" value="NZ_FQVU01000003.1"/>
</dbReference>
<evidence type="ECO:0000313" key="4">
    <source>
        <dbReference type="Proteomes" id="UP000186132"/>
    </source>
</evidence>
<dbReference type="Proteomes" id="UP000186132">
    <property type="component" value="Unassembled WGS sequence"/>
</dbReference>
<name>A0A1M5LWY6_9ACTN</name>
<dbReference type="InterPro" id="IPR036689">
    <property type="entry name" value="ESAT-6-like_sf"/>
</dbReference>
<dbReference type="AlphaFoldDB" id="A0A1M5LWY6"/>
<feature type="compositionally biased region" description="Polar residues" evidence="2">
    <location>
        <begin position="1"/>
        <end position="11"/>
    </location>
</feature>
<feature type="region of interest" description="Disordered" evidence="2">
    <location>
        <begin position="1"/>
        <end position="20"/>
    </location>
</feature>
<dbReference type="STRING" id="1206085.SAMN05443575_2570"/>
<dbReference type="OrthoDB" id="3253863at2"/>
<evidence type="ECO:0000313" key="3">
    <source>
        <dbReference type="EMBL" id="SHG69614.1"/>
    </source>
</evidence>
<organism evidence="3 4">
    <name type="scientific">Jatrophihabitans endophyticus</name>
    <dbReference type="NCBI Taxonomy" id="1206085"/>
    <lineage>
        <taxon>Bacteria</taxon>
        <taxon>Bacillati</taxon>
        <taxon>Actinomycetota</taxon>
        <taxon>Actinomycetes</taxon>
        <taxon>Jatrophihabitantales</taxon>
        <taxon>Jatrophihabitantaceae</taxon>
        <taxon>Jatrophihabitans</taxon>
    </lineage>
</organism>
<evidence type="ECO:0000256" key="2">
    <source>
        <dbReference type="SAM" id="MobiDB-lite"/>
    </source>
</evidence>
<protein>
    <recommendedName>
        <fullName evidence="1">ESAT-6-like protein</fullName>
    </recommendedName>
</protein>
<accession>A0A1M5LWY6</accession>
<dbReference type="SUPFAM" id="SSF140453">
    <property type="entry name" value="EsxAB dimer-like"/>
    <property type="match status" value="1"/>
</dbReference>
<dbReference type="EMBL" id="FQVU01000003">
    <property type="protein sequence ID" value="SHG69614.1"/>
    <property type="molecule type" value="Genomic_DNA"/>
</dbReference>
<proteinExistence type="inferred from homology"/>
<dbReference type="Pfam" id="PF06013">
    <property type="entry name" value="WXG100"/>
    <property type="match status" value="1"/>
</dbReference>
<gene>
    <name evidence="3" type="ORF">SAMN05443575_2570</name>
</gene>
<feature type="region of interest" description="Disordered" evidence="2">
    <location>
        <begin position="82"/>
        <end position="103"/>
    </location>
</feature>
<dbReference type="InterPro" id="IPR010310">
    <property type="entry name" value="T7SS_ESAT-6-like"/>
</dbReference>
<dbReference type="NCBIfam" id="TIGR03930">
    <property type="entry name" value="WXG100_ESAT6"/>
    <property type="match status" value="1"/>
</dbReference>